<evidence type="ECO:0000256" key="1">
    <source>
        <dbReference type="SAM" id="MobiDB-lite"/>
    </source>
</evidence>
<reference evidence="2" key="1">
    <citation type="submission" date="2020-02" db="EMBL/GenBank/DDBJ databases">
        <authorList>
            <person name="Meier V. D."/>
        </authorList>
    </citation>
    <scope>NUCLEOTIDE SEQUENCE</scope>
    <source>
        <strain evidence="2">AVDCRST_MAG28</strain>
    </source>
</reference>
<feature type="compositionally biased region" description="Basic and acidic residues" evidence="1">
    <location>
        <begin position="82"/>
        <end position="95"/>
    </location>
</feature>
<gene>
    <name evidence="2" type="ORF">AVDCRST_MAG28-948</name>
</gene>
<feature type="non-terminal residue" evidence="2">
    <location>
        <position position="101"/>
    </location>
</feature>
<accession>A0A6J4QJU6</accession>
<protein>
    <submittedName>
        <fullName evidence="2">Uncharacterized protein</fullName>
    </submittedName>
</protein>
<feature type="region of interest" description="Disordered" evidence="1">
    <location>
        <begin position="61"/>
        <end position="101"/>
    </location>
</feature>
<evidence type="ECO:0000313" key="2">
    <source>
        <dbReference type="EMBL" id="CAA9446824.1"/>
    </source>
</evidence>
<organism evidence="2">
    <name type="scientific">uncultured Rubrobacteraceae bacterium</name>
    <dbReference type="NCBI Taxonomy" id="349277"/>
    <lineage>
        <taxon>Bacteria</taxon>
        <taxon>Bacillati</taxon>
        <taxon>Actinomycetota</taxon>
        <taxon>Rubrobacteria</taxon>
        <taxon>Rubrobacterales</taxon>
        <taxon>Rubrobacteraceae</taxon>
        <taxon>environmental samples</taxon>
    </lineage>
</organism>
<proteinExistence type="predicted"/>
<dbReference type="AlphaFoldDB" id="A0A6J4QJU6"/>
<feature type="non-terminal residue" evidence="2">
    <location>
        <position position="1"/>
    </location>
</feature>
<dbReference type="EMBL" id="CADCVE010000022">
    <property type="protein sequence ID" value="CAA9446824.1"/>
    <property type="molecule type" value="Genomic_DNA"/>
</dbReference>
<name>A0A6J4QJU6_9ACTN</name>
<sequence>DDGRDQPVGSGGEFQQLRSLRGHLGAGREYPLYEAGWRQNDTLGHLFLLAARRWGRGALSLDQHCRDPGSGRAADQSGLRGYRHEEQERGPDPTRQRHQLL</sequence>